<evidence type="ECO:0000313" key="13">
    <source>
        <dbReference type="Proteomes" id="UP000887540"/>
    </source>
</evidence>
<evidence type="ECO:0000256" key="3">
    <source>
        <dbReference type="ARBA" id="ARBA00022692"/>
    </source>
</evidence>
<feature type="transmembrane region" description="Helical" evidence="12">
    <location>
        <begin position="279"/>
        <end position="299"/>
    </location>
</feature>
<comment type="subcellular location">
    <subcellularLocation>
        <location evidence="2">Membrane</location>
        <topology evidence="2">Multi-pass membrane protein</topology>
    </subcellularLocation>
</comment>
<keyword evidence="7" id="KW-0408">Iron</keyword>
<feature type="transmembrane region" description="Helical" evidence="12">
    <location>
        <begin position="56"/>
        <end position="76"/>
    </location>
</feature>
<protein>
    <submittedName>
        <fullName evidence="14">Uncharacterized protein</fullName>
    </submittedName>
</protein>
<comment type="catalytic activity">
    <reaction evidence="11">
        <text>Fe(II)-heme o + 2 A + H2O = Fe(II)-heme a + 2 AH2</text>
        <dbReference type="Rhea" id="RHEA:63388"/>
        <dbReference type="ChEBI" id="CHEBI:13193"/>
        <dbReference type="ChEBI" id="CHEBI:15377"/>
        <dbReference type="ChEBI" id="CHEBI:17499"/>
        <dbReference type="ChEBI" id="CHEBI:60530"/>
        <dbReference type="ChEBI" id="CHEBI:61715"/>
        <dbReference type="EC" id="1.17.99.9"/>
    </reaction>
    <physiologicalReaction direction="left-to-right" evidence="11">
        <dbReference type="Rhea" id="RHEA:63389"/>
    </physiologicalReaction>
</comment>
<dbReference type="InterPro" id="IPR023754">
    <property type="entry name" value="HemeA_Synthase_type2"/>
</dbReference>
<evidence type="ECO:0000256" key="10">
    <source>
        <dbReference type="ARBA" id="ARBA00044501"/>
    </source>
</evidence>
<comment type="pathway">
    <text evidence="10">Porphyrin-containing compound metabolism; heme A biosynthesis; heme A from heme O: step 1/1.</text>
</comment>
<evidence type="ECO:0000256" key="4">
    <source>
        <dbReference type="ARBA" id="ARBA00022723"/>
    </source>
</evidence>
<keyword evidence="5 12" id="KW-1133">Transmembrane helix</keyword>
<accession>A0A914CDH5</accession>
<dbReference type="GO" id="GO:0120547">
    <property type="term" value="F:heme A synthase activity"/>
    <property type="evidence" value="ECO:0007669"/>
    <property type="project" value="UniProtKB-EC"/>
</dbReference>
<dbReference type="WBParaSite" id="ACRNAN_Path_890.g3423.t1">
    <property type="protein sequence ID" value="ACRNAN_Path_890.g3423.t1"/>
    <property type="gene ID" value="ACRNAN_Path_890.g3423"/>
</dbReference>
<keyword evidence="13" id="KW-1185">Reference proteome</keyword>
<evidence type="ECO:0000256" key="5">
    <source>
        <dbReference type="ARBA" id="ARBA00022989"/>
    </source>
</evidence>
<comment type="cofactor">
    <cofactor evidence="1">
        <name>heme b</name>
        <dbReference type="ChEBI" id="CHEBI:60344"/>
    </cofactor>
</comment>
<sequence length="358" mass="41386">MALKEEFLEVRKRILAHHESMEEHSQTQKLIDENSKNVRRLLDDIPVYNPKNRKLVGFWFLASAFMVLLTISMAGIGRMTEAGLNLVDFEKFRGSFPPLTLNRWKDEYVKYTKRPDFVLNTTKLTHPNQTYPTRVMKLSEFEIGVVGLAMNSIGMDPCGSTDKDFPRIKHYRLSFYLISGFSLYASLLWAGLSTIFEPHNLAVAHKTRLRAFAYFTTGALFFTFVYGTLVAGTDAGLIYNNWPFYDTTLFYPPKFFELSPWWRNLFDSRSTIQWFHRHAAYFSTFCVACLWLYAVNMNIGIRGKMVLHALLACTMVQGILGVLNLWFRTPALLAILHQNTNVLIQTAAIWFCNELRNH</sequence>
<evidence type="ECO:0000256" key="6">
    <source>
        <dbReference type="ARBA" id="ARBA00023002"/>
    </source>
</evidence>
<organism evidence="13 14">
    <name type="scientific">Acrobeloides nanus</name>
    <dbReference type="NCBI Taxonomy" id="290746"/>
    <lineage>
        <taxon>Eukaryota</taxon>
        <taxon>Metazoa</taxon>
        <taxon>Ecdysozoa</taxon>
        <taxon>Nematoda</taxon>
        <taxon>Chromadorea</taxon>
        <taxon>Rhabditida</taxon>
        <taxon>Tylenchina</taxon>
        <taxon>Cephalobomorpha</taxon>
        <taxon>Cephaloboidea</taxon>
        <taxon>Cephalobidae</taxon>
        <taxon>Acrobeloides</taxon>
    </lineage>
</organism>
<reference evidence="14" key="1">
    <citation type="submission" date="2022-11" db="UniProtKB">
        <authorList>
            <consortium name="WormBaseParasite"/>
        </authorList>
    </citation>
    <scope>IDENTIFICATION</scope>
</reference>
<keyword evidence="3 12" id="KW-0812">Transmembrane</keyword>
<evidence type="ECO:0000256" key="12">
    <source>
        <dbReference type="SAM" id="Phobius"/>
    </source>
</evidence>
<evidence type="ECO:0000256" key="11">
    <source>
        <dbReference type="ARBA" id="ARBA00048044"/>
    </source>
</evidence>
<feature type="transmembrane region" description="Helical" evidence="12">
    <location>
        <begin position="173"/>
        <end position="192"/>
    </location>
</feature>
<name>A0A914CDH5_9BILA</name>
<keyword evidence="9 12" id="KW-0472">Membrane</keyword>
<feature type="transmembrane region" description="Helical" evidence="12">
    <location>
        <begin position="212"/>
        <end position="232"/>
    </location>
</feature>
<dbReference type="PANTHER" id="PTHR23289">
    <property type="entry name" value="CYTOCHROME C OXIDASE ASSEMBLY PROTEIN COX15"/>
    <property type="match status" value="1"/>
</dbReference>
<dbReference type="AlphaFoldDB" id="A0A914CDH5"/>
<keyword evidence="6" id="KW-0560">Oxidoreductase</keyword>
<evidence type="ECO:0000313" key="14">
    <source>
        <dbReference type="WBParaSite" id="ACRNAN_Path_890.g3423.t1"/>
    </source>
</evidence>
<feature type="transmembrane region" description="Helical" evidence="12">
    <location>
        <begin position="305"/>
        <end position="327"/>
    </location>
</feature>
<keyword evidence="8" id="KW-0350">Heme biosynthesis</keyword>
<dbReference type="Proteomes" id="UP000887540">
    <property type="component" value="Unplaced"/>
</dbReference>
<dbReference type="GO" id="GO:0006784">
    <property type="term" value="P:heme A biosynthetic process"/>
    <property type="evidence" value="ECO:0007669"/>
    <property type="project" value="InterPro"/>
</dbReference>
<evidence type="ECO:0000256" key="9">
    <source>
        <dbReference type="ARBA" id="ARBA00023136"/>
    </source>
</evidence>
<evidence type="ECO:0000256" key="8">
    <source>
        <dbReference type="ARBA" id="ARBA00023133"/>
    </source>
</evidence>
<dbReference type="InterPro" id="IPR003780">
    <property type="entry name" value="COX15/CtaA_fam"/>
</dbReference>
<evidence type="ECO:0000256" key="1">
    <source>
        <dbReference type="ARBA" id="ARBA00001970"/>
    </source>
</evidence>
<evidence type="ECO:0000256" key="7">
    <source>
        <dbReference type="ARBA" id="ARBA00023004"/>
    </source>
</evidence>
<proteinExistence type="predicted"/>
<evidence type="ECO:0000256" key="2">
    <source>
        <dbReference type="ARBA" id="ARBA00004141"/>
    </source>
</evidence>
<dbReference type="Pfam" id="PF02628">
    <property type="entry name" value="COX15-CtaA"/>
    <property type="match status" value="2"/>
</dbReference>
<keyword evidence="4" id="KW-0479">Metal-binding</keyword>
<dbReference type="GO" id="GO:0046872">
    <property type="term" value="F:metal ion binding"/>
    <property type="evidence" value="ECO:0007669"/>
    <property type="project" value="UniProtKB-KW"/>
</dbReference>
<dbReference type="GO" id="GO:0016020">
    <property type="term" value="C:membrane"/>
    <property type="evidence" value="ECO:0007669"/>
    <property type="project" value="UniProtKB-SubCell"/>
</dbReference>
<dbReference type="PANTHER" id="PTHR23289:SF2">
    <property type="entry name" value="CYTOCHROME C OXIDASE ASSEMBLY PROTEIN COX15 HOMOLOG"/>
    <property type="match status" value="1"/>
</dbReference>